<dbReference type="Proteomes" id="UP000239485">
    <property type="component" value="Unassembled WGS sequence"/>
</dbReference>
<dbReference type="Gene3D" id="3.40.710.10">
    <property type="entry name" value="DD-peptidase/beta-lactamase superfamily"/>
    <property type="match status" value="1"/>
</dbReference>
<gene>
    <name evidence="3" type="ORF">CLV92_101382</name>
</gene>
<sequence length="392" mass="41407">MRTTRSRRRLAGALTAAMMGTGALTVQAAGPAAAQAAPTTRSADRAAGPRSIDRAAVQRALDEMAASGAQGVQVRITDGHRQVVLRSGTAEIDSRRPVPRRGTFRIGSITKTFVATVVLQLVGEGSVELDAPVSRYLPGLLPDGDRITVRMLLQHTSGLANYTDHLPLDPAQYTSVAEFKASLDRRVEPAELVALAAEHPLHFEPGTGWRYSNTGYVVLGMLVAEVTGQPYDRAVEERILHPLRLRSTSVPGDRTDLPGRHAHGYARVAGQVVNVTELDPSVASAAGEMVSTTADLDRFVDALLDGRVLAPAQLAEMQRTSAVSPGYGLGVESGPLECGVAVQGHGGGIHGFSSLVLSTPDTRKRLVVSLTSAPDAGELRGYAELLDEAFCA</sequence>
<protein>
    <submittedName>
        <fullName evidence="3">D-alanyl-D-alanine carboxypeptidase</fullName>
    </submittedName>
</protein>
<feature type="chain" id="PRO_5015572166" evidence="1">
    <location>
        <begin position="29"/>
        <end position="392"/>
    </location>
</feature>
<evidence type="ECO:0000313" key="4">
    <source>
        <dbReference type="Proteomes" id="UP000239485"/>
    </source>
</evidence>
<keyword evidence="3" id="KW-0378">Hydrolase</keyword>
<name>A0A2S6IWE8_9ACTN</name>
<dbReference type="PROSITE" id="PS51318">
    <property type="entry name" value="TAT"/>
    <property type="match status" value="1"/>
</dbReference>
<comment type="caution">
    <text evidence="3">The sequence shown here is derived from an EMBL/GenBank/DDBJ whole genome shotgun (WGS) entry which is preliminary data.</text>
</comment>
<dbReference type="RefSeq" id="WP_170112707.1">
    <property type="nucleotide sequence ID" value="NZ_PTJD01000001.1"/>
</dbReference>
<proteinExistence type="predicted"/>
<feature type="signal peptide" evidence="1">
    <location>
        <begin position="1"/>
        <end position="28"/>
    </location>
</feature>
<accession>A0A2S6IWE8</accession>
<dbReference type="InterPro" id="IPR006311">
    <property type="entry name" value="TAT_signal"/>
</dbReference>
<dbReference type="InterPro" id="IPR012338">
    <property type="entry name" value="Beta-lactam/transpept-like"/>
</dbReference>
<feature type="domain" description="Beta-lactamase-related" evidence="2">
    <location>
        <begin position="62"/>
        <end position="378"/>
    </location>
</feature>
<evidence type="ECO:0000259" key="2">
    <source>
        <dbReference type="Pfam" id="PF00144"/>
    </source>
</evidence>
<dbReference type="PANTHER" id="PTHR46825">
    <property type="entry name" value="D-ALANYL-D-ALANINE-CARBOXYPEPTIDASE/ENDOPEPTIDASE AMPH"/>
    <property type="match status" value="1"/>
</dbReference>
<keyword evidence="3" id="KW-0121">Carboxypeptidase</keyword>
<dbReference type="InterPro" id="IPR001466">
    <property type="entry name" value="Beta-lactam-related"/>
</dbReference>
<dbReference type="GO" id="GO:0004180">
    <property type="term" value="F:carboxypeptidase activity"/>
    <property type="evidence" value="ECO:0007669"/>
    <property type="project" value="UniProtKB-KW"/>
</dbReference>
<reference evidence="3 4" key="1">
    <citation type="submission" date="2018-02" db="EMBL/GenBank/DDBJ databases">
        <title>Genomic Encyclopedia of Archaeal and Bacterial Type Strains, Phase II (KMG-II): from individual species to whole genera.</title>
        <authorList>
            <person name="Goeker M."/>
        </authorList>
    </citation>
    <scope>NUCLEOTIDE SEQUENCE [LARGE SCALE GENOMIC DNA]</scope>
    <source>
        <strain evidence="3 4">DSM 22857</strain>
    </source>
</reference>
<keyword evidence="3" id="KW-0645">Protease</keyword>
<keyword evidence="1" id="KW-0732">Signal</keyword>
<evidence type="ECO:0000313" key="3">
    <source>
        <dbReference type="EMBL" id="PPK98682.1"/>
    </source>
</evidence>
<dbReference type="AlphaFoldDB" id="A0A2S6IWE8"/>
<dbReference type="EMBL" id="PTJD01000001">
    <property type="protein sequence ID" value="PPK98682.1"/>
    <property type="molecule type" value="Genomic_DNA"/>
</dbReference>
<organism evidence="3 4">
    <name type="scientific">Kineococcus xinjiangensis</name>
    <dbReference type="NCBI Taxonomy" id="512762"/>
    <lineage>
        <taxon>Bacteria</taxon>
        <taxon>Bacillati</taxon>
        <taxon>Actinomycetota</taxon>
        <taxon>Actinomycetes</taxon>
        <taxon>Kineosporiales</taxon>
        <taxon>Kineosporiaceae</taxon>
        <taxon>Kineococcus</taxon>
    </lineage>
</organism>
<evidence type="ECO:0000256" key="1">
    <source>
        <dbReference type="SAM" id="SignalP"/>
    </source>
</evidence>
<dbReference type="PANTHER" id="PTHR46825:SF7">
    <property type="entry name" value="D-ALANYL-D-ALANINE CARBOXYPEPTIDASE"/>
    <property type="match status" value="1"/>
</dbReference>
<dbReference type="Pfam" id="PF00144">
    <property type="entry name" value="Beta-lactamase"/>
    <property type="match status" value="1"/>
</dbReference>
<keyword evidence="4" id="KW-1185">Reference proteome</keyword>
<dbReference type="SUPFAM" id="SSF56601">
    <property type="entry name" value="beta-lactamase/transpeptidase-like"/>
    <property type="match status" value="1"/>
</dbReference>
<dbReference type="InterPro" id="IPR050491">
    <property type="entry name" value="AmpC-like"/>
</dbReference>